<reference evidence="2 3" key="1">
    <citation type="submission" date="2018-06" db="EMBL/GenBank/DDBJ databases">
        <title>Comparative genomics reveals the genomic features of Rhizophagus irregularis, R. cerebriforme, R. diaphanum and Gigaspora rosea, and their symbiotic lifestyle signature.</title>
        <authorList>
            <person name="Morin E."/>
            <person name="San Clemente H."/>
            <person name="Chen E.C.H."/>
            <person name="De La Providencia I."/>
            <person name="Hainaut M."/>
            <person name="Kuo A."/>
            <person name="Kohler A."/>
            <person name="Murat C."/>
            <person name="Tang N."/>
            <person name="Roy S."/>
            <person name="Loubradou J."/>
            <person name="Henrissat B."/>
            <person name="Grigoriev I.V."/>
            <person name="Corradi N."/>
            <person name="Roux C."/>
            <person name="Martin F.M."/>
        </authorList>
    </citation>
    <scope>NUCLEOTIDE SEQUENCE [LARGE SCALE GENOMIC DNA]</scope>
    <source>
        <strain evidence="2 3">DAOM 194757</strain>
    </source>
</reference>
<dbReference type="OrthoDB" id="2355984at2759"/>
<evidence type="ECO:0000256" key="1">
    <source>
        <dbReference type="SAM" id="MobiDB-lite"/>
    </source>
</evidence>
<feature type="compositionally biased region" description="Polar residues" evidence="1">
    <location>
        <begin position="15"/>
        <end position="41"/>
    </location>
</feature>
<dbReference type="Proteomes" id="UP000266673">
    <property type="component" value="Unassembled WGS sequence"/>
</dbReference>
<name>A0A397VZX5_9GLOM</name>
<sequence>MTKKRNPTITRDESSASNESSDTIATSTSQNQNVQDSSGGIDNQTRMYIDIVIQSTTEAIMRNMQQMMNQQIKNQRQWNTQCMETINQRFERLEQMNIQSDDISGNRNKDSGQMTVESNQQGPIETNRELNTSQGNYSPSPIINNLIIKVSLEGADENGARTYKIMGRKYPTINYEAVKEILSVQGFQNPKAAETERIRLWWVMNWTEGQKIIETIPQKPSLYNKLWKTVALGAFVNLHEFMQKSLIDSTKDMNDDTALEMIDGGAIYIRKQKRSAVFENISEWLLAFKAYMDAVLIIYENREQELNTYRDYINELCVIYKFAAVMRYHEERRVALVMDRDSTLLERNIKAEGKSFDATSAKKSKEEWHRSVYINTQWFDGKEICINWNHRTCPKKRSCGKIHTCIVCKKLGHSEKNCFRKQPRKQE</sequence>
<keyword evidence="3" id="KW-1185">Reference proteome</keyword>
<feature type="region of interest" description="Disordered" evidence="1">
    <location>
        <begin position="97"/>
        <end position="137"/>
    </location>
</feature>
<organism evidence="2 3">
    <name type="scientific">Gigaspora rosea</name>
    <dbReference type="NCBI Taxonomy" id="44941"/>
    <lineage>
        <taxon>Eukaryota</taxon>
        <taxon>Fungi</taxon>
        <taxon>Fungi incertae sedis</taxon>
        <taxon>Mucoromycota</taxon>
        <taxon>Glomeromycotina</taxon>
        <taxon>Glomeromycetes</taxon>
        <taxon>Diversisporales</taxon>
        <taxon>Gigasporaceae</taxon>
        <taxon>Gigaspora</taxon>
    </lineage>
</organism>
<accession>A0A397VZX5</accession>
<comment type="caution">
    <text evidence="2">The sequence shown here is derived from an EMBL/GenBank/DDBJ whole genome shotgun (WGS) entry which is preliminary data.</text>
</comment>
<feature type="region of interest" description="Disordered" evidence="1">
    <location>
        <begin position="1"/>
        <end position="41"/>
    </location>
</feature>
<dbReference type="AlphaFoldDB" id="A0A397VZX5"/>
<evidence type="ECO:0000313" key="2">
    <source>
        <dbReference type="EMBL" id="RIB27508.1"/>
    </source>
</evidence>
<gene>
    <name evidence="2" type="ORF">C2G38_2137789</name>
</gene>
<dbReference type="EMBL" id="QKWP01000096">
    <property type="protein sequence ID" value="RIB27508.1"/>
    <property type="molecule type" value="Genomic_DNA"/>
</dbReference>
<proteinExistence type="predicted"/>
<evidence type="ECO:0008006" key="4">
    <source>
        <dbReference type="Google" id="ProtNLM"/>
    </source>
</evidence>
<protein>
    <recommendedName>
        <fullName evidence="4">CCHC-type domain-containing protein</fullName>
    </recommendedName>
</protein>
<evidence type="ECO:0000313" key="3">
    <source>
        <dbReference type="Proteomes" id="UP000266673"/>
    </source>
</evidence>